<dbReference type="EMBL" id="WTYR01000001">
    <property type="protein sequence ID" value="MXP11023.1"/>
    <property type="molecule type" value="Genomic_DNA"/>
</dbReference>
<evidence type="ECO:0000313" key="2">
    <source>
        <dbReference type="Proteomes" id="UP000429229"/>
    </source>
</evidence>
<keyword evidence="2" id="KW-1185">Reference proteome</keyword>
<sequence>MSRSLLSARRSDPALVARLTRKARAIAQARRASHGSPRALWPLFTGDT</sequence>
<organism evidence="1 2">
    <name type="scientific">Alteriqipengyuania halimionae</name>
    <dbReference type="NCBI Taxonomy" id="1926630"/>
    <lineage>
        <taxon>Bacteria</taxon>
        <taxon>Pseudomonadati</taxon>
        <taxon>Pseudomonadota</taxon>
        <taxon>Alphaproteobacteria</taxon>
        <taxon>Sphingomonadales</taxon>
        <taxon>Erythrobacteraceae</taxon>
        <taxon>Alteriqipengyuania</taxon>
    </lineage>
</organism>
<evidence type="ECO:0000313" key="1">
    <source>
        <dbReference type="EMBL" id="MXP11023.1"/>
    </source>
</evidence>
<gene>
    <name evidence="1" type="ORF">GRI68_12620</name>
</gene>
<dbReference type="AlphaFoldDB" id="A0A6I4U801"/>
<protein>
    <submittedName>
        <fullName evidence="1">Uncharacterized protein</fullName>
    </submittedName>
</protein>
<proteinExistence type="predicted"/>
<dbReference type="Proteomes" id="UP000429229">
    <property type="component" value="Unassembled WGS sequence"/>
</dbReference>
<accession>A0A6I4U801</accession>
<dbReference type="RefSeq" id="WP_160617598.1">
    <property type="nucleotide sequence ID" value="NZ_WTYR01000001.1"/>
</dbReference>
<comment type="caution">
    <text evidence="1">The sequence shown here is derived from an EMBL/GenBank/DDBJ whole genome shotgun (WGS) entry which is preliminary data.</text>
</comment>
<reference evidence="1 2" key="1">
    <citation type="submission" date="2019-12" db="EMBL/GenBank/DDBJ databases">
        <title>Genomic-based taxomic classification of the family Erythrobacteraceae.</title>
        <authorList>
            <person name="Xu L."/>
        </authorList>
    </citation>
    <scope>NUCLEOTIDE SEQUENCE [LARGE SCALE GENOMIC DNA]</scope>
    <source>
        <strain evidence="1 2">LMG 29519</strain>
    </source>
</reference>
<name>A0A6I4U801_9SPHN</name>